<evidence type="ECO:0008006" key="4">
    <source>
        <dbReference type="Google" id="ProtNLM"/>
    </source>
</evidence>
<name>A0A521CBF2_9BACT</name>
<reference evidence="2 3" key="1">
    <citation type="submission" date="2017-05" db="EMBL/GenBank/DDBJ databases">
        <authorList>
            <person name="Varghese N."/>
            <person name="Submissions S."/>
        </authorList>
    </citation>
    <scope>NUCLEOTIDE SEQUENCE [LARGE SCALE GENOMIC DNA]</scope>
    <source>
        <strain evidence="2 3">DSM 21194</strain>
    </source>
</reference>
<evidence type="ECO:0000313" key="3">
    <source>
        <dbReference type="Proteomes" id="UP000317593"/>
    </source>
</evidence>
<gene>
    <name evidence="2" type="ORF">SAMN06265218_105234</name>
</gene>
<evidence type="ECO:0000313" key="2">
    <source>
        <dbReference type="EMBL" id="SMO56777.1"/>
    </source>
</evidence>
<feature type="chain" id="PRO_5022008528" description="MetA-pathway of phenol degradation" evidence="1">
    <location>
        <begin position="37"/>
        <end position="342"/>
    </location>
</feature>
<protein>
    <recommendedName>
        <fullName evidence="4">MetA-pathway of phenol degradation</fullName>
    </recommendedName>
</protein>
<accession>A0A521CBF2</accession>
<feature type="signal peptide" evidence="1">
    <location>
        <begin position="1"/>
        <end position="36"/>
    </location>
</feature>
<keyword evidence="3" id="KW-1185">Reference proteome</keyword>
<proteinExistence type="predicted"/>
<organism evidence="2 3">
    <name type="scientific">Fodinibius sediminis</name>
    <dbReference type="NCBI Taxonomy" id="1214077"/>
    <lineage>
        <taxon>Bacteria</taxon>
        <taxon>Pseudomonadati</taxon>
        <taxon>Balneolota</taxon>
        <taxon>Balneolia</taxon>
        <taxon>Balneolales</taxon>
        <taxon>Balneolaceae</taxon>
        <taxon>Fodinibius</taxon>
    </lineage>
</organism>
<keyword evidence="1" id="KW-0732">Signal</keyword>
<sequence>MMQVIKSRTGRDRLRRRRVFLIILLSVFLVSSFATAQTCSCAGAPLISSQSYMAVSKGNLLVGLTWEHNNISDLYNGTQELTNRSQQRITNTALLEVNYGLSNHFFVTGTLTFINKQRTTGLQNSSGEETTSTQGIGDGLLMLKYNLLNQSLWNPYQLSVGAGAKIPIAKTSLQSNGLSLNADMQPGTGAWDGVGWFLFSRTFRSANINLHMNGSYRSTGTNTRFNASDRYKFGNEFVSVLGVSGPMADRFSYSIIVKYRTTSSDKRNGNVLPNTGGEWLNFRPGVGYPLSDRLSIQLNGEIPLYQNLKGTQPTTSYILSGSLFFYFNKSETGFNYGHPGSR</sequence>
<dbReference type="AlphaFoldDB" id="A0A521CBF2"/>
<dbReference type="EMBL" id="FXTH01000005">
    <property type="protein sequence ID" value="SMO56777.1"/>
    <property type="molecule type" value="Genomic_DNA"/>
</dbReference>
<evidence type="ECO:0000256" key="1">
    <source>
        <dbReference type="SAM" id="SignalP"/>
    </source>
</evidence>
<dbReference type="Proteomes" id="UP000317593">
    <property type="component" value="Unassembled WGS sequence"/>
</dbReference>